<name>A0ABD5Y1A0_9EURY</name>
<keyword evidence="2" id="KW-0812">Transmembrane</keyword>
<reference evidence="3 4" key="1">
    <citation type="journal article" date="2019" name="Int. J. Syst. Evol. Microbiol.">
        <title>The Global Catalogue of Microorganisms (GCM) 10K type strain sequencing project: providing services to taxonomists for standard genome sequencing and annotation.</title>
        <authorList>
            <consortium name="The Broad Institute Genomics Platform"/>
            <consortium name="The Broad Institute Genome Sequencing Center for Infectious Disease"/>
            <person name="Wu L."/>
            <person name="Ma J."/>
        </authorList>
    </citation>
    <scope>NUCLEOTIDE SEQUENCE [LARGE SCALE GENOMIC DNA]</scope>
    <source>
        <strain evidence="3 4">XZYJT29</strain>
    </source>
</reference>
<dbReference type="RefSeq" id="WP_274321795.1">
    <property type="nucleotide sequence ID" value="NZ_CP118158.1"/>
</dbReference>
<evidence type="ECO:0000256" key="2">
    <source>
        <dbReference type="SAM" id="Phobius"/>
    </source>
</evidence>
<evidence type="ECO:0000313" key="4">
    <source>
        <dbReference type="Proteomes" id="UP001596432"/>
    </source>
</evidence>
<keyword evidence="2" id="KW-1133">Transmembrane helix</keyword>
<protein>
    <submittedName>
        <fullName evidence="3">Ribonuclease BN</fullName>
    </submittedName>
</protein>
<feature type="transmembrane region" description="Helical" evidence="2">
    <location>
        <begin position="129"/>
        <end position="155"/>
    </location>
</feature>
<evidence type="ECO:0000256" key="1">
    <source>
        <dbReference type="SAM" id="MobiDB-lite"/>
    </source>
</evidence>
<evidence type="ECO:0000313" key="3">
    <source>
        <dbReference type="EMBL" id="MFC7140701.1"/>
    </source>
</evidence>
<dbReference type="AlphaFoldDB" id="A0ABD5Y1A0"/>
<organism evidence="3 4">
    <name type="scientific">Halosimplex aquaticum</name>
    <dbReference type="NCBI Taxonomy" id="3026162"/>
    <lineage>
        <taxon>Archaea</taxon>
        <taxon>Methanobacteriati</taxon>
        <taxon>Methanobacteriota</taxon>
        <taxon>Stenosarchaea group</taxon>
        <taxon>Halobacteria</taxon>
        <taxon>Halobacteriales</taxon>
        <taxon>Haloarculaceae</taxon>
        <taxon>Halosimplex</taxon>
    </lineage>
</organism>
<keyword evidence="2" id="KW-0472">Membrane</keyword>
<dbReference type="EMBL" id="JBHTAS010000001">
    <property type="protein sequence ID" value="MFC7140701.1"/>
    <property type="molecule type" value="Genomic_DNA"/>
</dbReference>
<proteinExistence type="predicted"/>
<feature type="compositionally biased region" description="Acidic residues" evidence="1">
    <location>
        <begin position="1"/>
        <end position="18"/>
    </location>
</feature>
<feature type="transmembrane region" description="Helical" evidence="2">
    <location>
        <begin position="103"/>
        <end position="123"/>
    </location>
</feature>
<gene>
    <name evidence="3" type="ORF">ACFQMA_12835</name>
</gene>
<dbReference type="Proteomes" id="UP001596432">
    <property type="component" value="Unassembled WGS sequence"/>
</dbReference>
<dbReference type="GeneID" id="78821007"/>
<accession>A0ABD5Y1A0</accession>
<feature type="compositionally biased region" description="Basic and acidic residues" evidence="1">
    <location>
        <begin position="40"/>
        <end position="51"/>
    </location>
</feature>
<sequence>MTADTGADDDASAGEDESTASPDPDPVADGATGTDGGSVGEREDSRARETPDPGADDEVDELRDELEALRERIDEKTVHRDDIRAELRRYVRKRQRRGHATGWGPYLVLLYGTAMTIGAFYYLSNWVAVAAMLVVWLSTLGLYVFMVVMGSFIAAGRKAAGLRDLVGKFR</sequence>
<comment type="caution">
    <text evidence="3">The sequence shown here is derived from an EMBL/GenBank/DDBJ whole genome shotgun (WGS) entry which is preliminary data.</text>
</comment>
<keyword evidence="4" id="KW-1185">Reference proteome</keyword>
<feature type="region of interest" description="Disordered" evidence="1">
    <location>
        <begin position="1"/>
        <end position="60"/>
    </location>
</feature>